<reference evidence="1" key="1">
    <citation type="submission" date="2022-04" db="EMBL/GenBank/DDBJ databases">
        <title>Genome of the entomopathogenic fungus Entomophthora muscae.</title>
        <authorList>
            <person name="Elya C."/>
            <person name="Lovett B.R."/>
            <person name="Lee E."/>
            <person name="Macias A.M."/>
            <person name="Hajek A.E."/>
            <person name="De Bivort B.L."/>
            <person name="Kasson M.T."/>
            <person name="De Fine Licht H.H."/>
            <person name="Stajich J.E."/>
        </authorList>
    </citation>
    <scope>NUCLEOTIDE SEQUENCE</scope>
    <source>
        <strain evidence="1">Berkeley</strain>
    </source>
</reference>
<evidence type="ECO:0000313" key="2">
    <source>
        <dbReference type="Proteomes" id="UP001165960"/>
    </source>
</evidence>
<dbReference type="EMBL" id="QTSX02007126">
    <property type="protein sequence ID" value="KAJ9051021.1"/>
    <property type="molecule type" value="Genomic_DNA"/>
</dbReference>
<evidence type="ECO:0000313" key="1">
    <source>
        <dbReference type="EMBL" id="KAJ9051021.1"/>
    </source>
</evidence>
<organism evidence="1 2">
    <name type="scientific">Entomophthora muscae</name>
    <dbReference type="NCBI Taxonomy" id="34485"/>
    <lineage>
        <taxon>Eukaryota</taxon>
        <taxon>Fungi</taxon>
        <taxon>Fungi incertae sedis</taxon>
        <taxon>Zoopagomycota</taxon>
        <taxon>Entomophthoromycotina</taxon>
        <taxon>Entomophthoromycetes</taxon>
        <taxon>Entomophthorales</taxon>
        <taxon>Entomophthoraceae</taxon>
        <taxon>Entomophthora</taxon>
    </lineage>
</organism>
<comment type="caution">
    <text evidence="1">The sequence shown here is derived from an EMBL/GenBank/DDBJ whole genome shotgun (WGS) entry which is preliminary data.</text>
</comment>
<sequence length="155" mass="17146">MHFILSAHLSVCPFPKRATRTTGIPFRAPGSVHSVSLLKRTKLSSSAIVPIVCVLTLTASLVNELALDFSSDPIPLLKYITYVLSNSAGVLGLITFVFDPGFLYAFGRYRYFEFELKSKGDPFQTITPPNPTDLISVTSIDPIAFDQYRKCKNLL</sequence>
<name>A0ACC2RLX2_9FUNG</name>
<keyword evidence="2" id="KW-1185">Reference proteome</keyword>
<gene>
    <name evidence="1" type="ORF">DSO57_1008568</name>
</gene>
<proteinExistence type="predicted"/>
<protein>
    <submittedName>
        <fullName evidence="1">Uncharacterized protein</fullName>
    </submittedName>
</protein>
<accession>A0ACC2RLX2</accession>
<dbReference type="Proteomes" id="UP001165960">
    <property type="component" value="Unassembled WGS sequence"/>
</dbReference>